<gene>
    <name evidence="8" type="ORF">EPUL_005124</name>
</gene>
<evidence type="ECO:0000256" key="3">
    <source>
        <dbReference type="ARBA" id="ARBA00022722"/>
    </source>
</evidence>
<keyword evidence="1" id="KW-0808">Transferase</keyword>
<evidence type="ECO:0000313" key="9">
    <source>
        <dbReference type="Proteomes" id="UP000237438"/>
    </source>
</evidence>
<dbReference type="GO" id="GO:0003964">
    <property type="term" value="F:RNA-directed DNA polymerase activity"/>
    <property type="evidence" value="ECO:0007669"/>
    <property type="project" value="UniProtKB-KW"/>
</dbReference>
<dbReference type="Pfam" id="PF17917">
    <property type="entry name" value="RT_RNaseH"/>
    <property type="match status" value="1"/>
</dbReference>
<keyword evidence="3" id="KW-0540">Nuclease</keyword>
<keyword evidence="2" id="KW-0548">Nucleotidyltransferase</keyword>
<evidence type="ECO:0000256" key="1">
    <source>
        <dbReference type="ARBA" id="ARBA00022679"/>
    </source>
</evidence>
<feature type="domain" description="Reverse transcriptase RNase H-like" evidence="7">
    <location>
        <begin position="16"/>
        <end position="83"/>
    </location>
</feature>
<reference evidence="8 9" key="1">
    <citation type="submission" date="2017-10" db="EMBL/GenBank/DDBJ databases">
        <title>Development of genomic resources for the powdery mildew, Erysiphe pulchra.</title>
        <authorList>
            <person name="Wadl P.A."/>
            <person name="Mack B.M."/>
            <person name="Moore G."/>
            <person name="Beltz S.B."/>
        </authorList>
    </citation>
    <scope>NUCLEOTIDE SEQUENCE [LARGE SCALE GENOMIC DNA]</scope>
    <source>
        <strain evidence="8">Cflorida</strain>
    </source>
</reference>
<dbReference type="AlphaFoldDB" id="A0A2S4PQ25"/>
<comment type="caution">
    <text evidence="8">The sequence shown here is derived from an EMBL/GenBank/DDBJ whole genome shotgun (WGS) entry which is preliminary data.</text>
</comment>
<evidence type="ECO:0000256" key="5">
    <source>
        <dbReference type="ARBA" id="ARBA00022801"/>
    </source>
</evidence>
<keyword evidence="6" id="KW-0695">RNA-directed DNA polymerase</keyword>
<keyword evidence="4" id="KW-0255">Endonuclease</keyword>
<evidence type="ECO:0000256" key="4">
    <source>
        <dbReference type="ARBA" id="ARBA00022759"/>
    </source>
</evidence>
<dbReference type="Proteomes" id="UP000237438">
    <property type="component" value="Unassembled WGS sequence"/>
</dbReference>
<keyword evidence="5" id="KW-0378">Hydrolase</keyword>
<accession>A0A2S4PQ25</accession>
<evidence type="ECO:0000256" key="6">
    <source>
        <dbReference type="ARBA" id="ARBA00022918"/>
    </source>
</evidence>
<dbReference type="InterPro" id="IPR041373">
    <property type="entry name" value="RT_RNaseH"/>
</dbReference>
<sequence>MCLSPLPFLNPWIYSCLYVDASEKDTGGVLLQPEKPFTPAIRMTVSQPTIDGAYLHPVAYSSHKLSSTQQKYSSQEREAPSATVTTFSIRRFDPVHDNSSSDTYLRILDIKRLTWIDLEAIGEYHTINKPKDFLTINF</sequence>
<dbReference type="OrthoDB" id="10566665at2759"/>
<evidence type="ECO:0000256" key="2">
    <source>
        <dbReference type="ARBA" id="ARBA00022695"/>
    </source>
</evidence>
<protein>
    <recommendedName>
        <fullName evidence="7">Reverse transcriptase RNase H-like domain-containing protein</fullName>
    </recommendedName>
</protein>
<dbReference type="GO" id="GO:0004519">
    <property type="term" value="F:endonuclease activity"/>
    <property type="evidence" value="ECO:0007669"/>
    <property type="project" value="UniProtKB-KW"/>
</dbReference>
<evidence type="ECO:0000313" key="8">
    <source>
        <dbReference type="EMBL" id="POS84140.1"/>
    </source>
</evidence>
<keyword evidence="9" id="KW-1185">Reference proteome</keyword>
<proteinExistence type="predicted"/>
<evidence type="ECO:0000259" key="7">
    <source>
        <dbReference type="Pfam" id="PF17917"/>
    </source>
</evidence>
<dbReference type="EMBL" id="PEDP01001157">
    <property type="protein sequence ID" value="POS84140.1"/>
    <property type="molecule type" value="Genomic_DNA"/>
</dbReference>
<name>A0A2S4PQ25_9PEZI</name>
<organism evidence="8 9">
    <name type="scientific">Erysiphe pulchra</name>
    <dbReference type="NCBI Taxonomy" id="225359"/>
    <lineage>
        <taxon>Eukaryota</taxon>
        <taxon>Fungi</taxon>
        <taxon>Dikarya</taxon>
        <taxon>Ascomycota</taxon>
        <taxon>Pezizomycotina</taxon>
        <taxon>Leotiomycetes</taxon>
        <taxon>Erysiphales</taxon>
        <taxon>Erysiphaceae</taxon>
        <taxon>Erysiphe</taxon>
    </lineage>
</organism>
<dbReference type="GO" id="GO:0016787">
    <property type="term" value="F:hydrolase activity"/>
    <property type="evidence" value="ECO:0007669"/>
    <property type="project" value="UniProtKB-KW"/>
</dbReference>